<dbReference type="Proteomes" id="UP000202440">
    <property type="component" value="Chromosome"/>
</dbReference>
<keyword evidence="1" id="KW-0472">Membrane</keyword>
<evidence type="ECO:0000256" key="1">
    <source>
        <dbReference type="SAM" id="Phobius"/>
    </source>
</evidence>
<name>A0A222FFK9_9GAMM</name>
<proteinExistence type="predicted"/>
<reference evidence="2 3" key="1">
    <citation type="submission" date="2017-07" db="EMBL/GenBank/DDBJ databases">
        <title>Annotated genome sequence of Bacterioplanes sanyensis isolated from Red Sea.</title>
        <authorList>
            <person name="Rehman Z.U."/>
        </authorList>
    </citation>
    <scope>NUCLEOTIDE SEQUENCE [LARGE SCALE GENOMIC DNA]</scope>
    <source>
        <strain evidence="2 3">NV9</strain>
    </source>
</reference>
<sequence length="64" mass="7113">MLMVKIQCVPVVEVGLHTCIQAVQLLVVMVGATLLAMEAMRLMIERVTPWQVLEKPPVVEAEAR</sequence>
<keyword evidence="1" id="KW-1133">Transmembrane helix</keyword>
<protein>
    <submittedName>
        <fullName evidence="2">Uncharacterized protein</fullName>
    </submittedName>
</protein>
<accession>A0A222FFK9</accession>
<keyword evidence="3" id="KW-1185">Reference proteome</keyword>
<dbReference type="AlphaFoldDB" id="A0A222FFK9"/>
<dbReference type="KEGG" id="bsan:CHH28_03840"/>
<gene>
    <name evidence="2" type="ORF">CHH28_03840</name>
</gene>
<organism evidence="2 3">
    <name type="scientific">Bacterioplanes sanyensis</name>
    <dbReference type="NCBI Taxonomy" id="1249553"/>
    <lineage>
        <taxon>Bacteria</taxon>
        <taxon>Pseudomonadati</taxon>
        <taxon>Pseudomonadota</taxon>
        <taxon>Gammaproteobacteria</taxon>
        <taxon>Oceanospirillales</taxon>
        <taxon>Oceanospirillaceae</taxon>
        <taxon>Bacterioplanes</taxon>
    </lineage>
</organism>
<evidence type="ECO:0000313" key="3">
    <source>
        <dbReference type="Proteomes" id="UP000202440"/>
    </source>
</evidence>
<dbReference type="EMBL" id="CP022530">
    <property type="protein sequence ID" value="ASP37857.1"/>
    <property type="molecule type" value="Genomic_DNA"/>
</dbReference>
<evidence type="ECO:0000313" key="2">
    <source>
        <dbReference type="EMBL" id="ASP37857.1"/>
    </source>
</evidence>
<feature type="transmembrane region" description="Helical" evidence="1">
    <location>
        <begin position="20"/>
        <end position="37"/>
    </location>
</feature>
<keyword evidence="1" id="KW-0812">Transmembrane</keyword>